<evidence type="ECO:0000313" key="1">
    <source>
        <dbReference type="EMBL" id="CDI40351.1"/>
    </source>
</evidence>
<organism evidence="1 2">
    <name type="scientific">Tepidanaerobacter acetatoxydans (strain DSM 21804 / JCM 16047 / Re1)</name>
    <dbReference type="NCBI Taxonomy" id="1209989"/>
    <lineage>
        <taxon>Bacteria</taxon>
        <taxon>Bacillati</taxon>
        <taxon>Bacillota</taxon>
        <taxon>Clostridia</taxon>
        <taxon>Thermosediminibacterales</taxon>
        <taxon>Tepidanaerobacteraceae</taxon>
        <taxon>Tepidanaerobacter</taxon>
    </lineage>
</organism>
<sequence length="78" mass="9273">MLYLYKTVNKRLNIVKYLVLKIKLKILNVLTIQPGSYILVLETCIYKHIKIDREVDEVSASYFPTIKKIVYKRRKIDA</sequence>
<dbReference type="Proteomes" id="UP000010802">
    <property type="component" value="Chromosome"/>
</dbReference>
<dbReference type="EMBL" id="HF563609">
    <property type="protein sequence ID" value="CDI40351.1"/>
    <property type="molecule type" value="Genomic_DNA"/>
</dbReference>
<dbReference type="KEGG" id="tae:TepiRe1_0334"/>
<accession>U4Q7X2</accession>
<keyword evidence="2" id="KW-1185">Reference proteome</keyword>
<dbReference type="AlphaFoldDB" id="U4Q7X2"/>
<reference evidence="2" key="1">
    <citation type="journal article" date="2013" name="Genome Announc.">
        <title>First genome sequence of a syntrophic acetate-oxidizing bacterium, Tepidanaerobacter acetatoxydans strain Re1.</title>
        <authorList>
            <person name="Manzoor S."/>
            <person name="Bongcam-Rudloff E."/>
            <person name="Schnurer A."/>
            <person name="Muller B."/>
        </authorList>
    </citation>
    <scope>NUCLEOTIDE SEQUENCE [LARGE SCALE GENOMIC DNA]</scope>
    <source>
        <strain evidence="2">Re1</strain>
    </source>
</reference>
<dbReference type="HOGENOM" id="CLU_2620851_0_0_9"/>
<gene>
    <name evidence="1" type="ordered locus">TEPIRE1_0334</name>
</gene>
<name>U4Q7X2_TEPAE</name>
<proteinExistence type="predicted"/>
<protein>
    <submittedName>
        <fullName evidence="1">Uncharacterized protein</fullName>
    </submittedName>
</protein>
<evidence type="ECO:0000313" key="2">
    <source>
        <dbReference type="Proteomes" id="UP000010802"/>
    </source>
</evidence>